<evidence type="ECO:0000256" key="7">
    <source>
        <dbReference type="ARBA" id="ARBA00037768"/>
    </source>
</evidence>
<evidence type="ECO:0000256" key="6">
    <source>
        <dbReference type="ARBA" id="ARBA00022840"/>
    </source>
</evidence>
<reference evidence="11 12" key="1">
    <citation type="journal article" date="2011" name="Stand. Genomic Sci.">
        <title>Complete genome sequence of the hyperthermophilic chemolithoautotroph Pyrolobus fumarii type strain (1A).</title>
        <authorList>
            <person name="Anderson I."/>
            <person name="Goker M."/>
            <person name="Nolan M."/>
            <person name="Lucas S."/>
            <person name="Hammon N."/>
            <person name="Deshpande S."/>
            <person name="Cheng J.F."/>
            <person name="Tapia R."/>
            <person name="Han C."/>
            <person name="Goodwin L."/>
            <person name="Pitluck S."/>
            <person name="Huntemann M."/>
            <person name="Liolios K."/>
            <person name="Ivanova N."/>
            <person name="Pagani I."/>
            <person name="Mavromatis K."/>
            <person name="Ovchinikova G."/>
            <person name="Pati A."/>
            <person name="Chen A."/>
            <person name="Palaniappan K."/>
            <person name="Land M."/>
            <person name="Hauser L."/>
            <person name="Brambilla E.M."/>
            <person name="Huber H."/>
            <person name="Yasawong M."/>
            <person name="Rohde M."/>
            <person name="Spring S."/>
            <person name="Abt B."/>
            <person name="Sikorski J."/>
            <person name="Wirth R."/>
            <person name="Detter J.C."/>
            <person name="Woyke T."/>
            <person name="Bristow J."/>
            <person name="Eisen J.A."/>
            <person name="Markowitz V."/>
            <person name="Hugenholtz P."/>
            <person name="Kyrpides N.C."/>
            <person name="Klenk H.P."/>
            <person name="Lapidus A."/>
        </authorList>
    </citation>
    <scope>NUCLEOTIDE SEQUENCE [LARGE SCALE GENOMIC DNA]</scope>
    <source>
        <strain evidence="12">DSM 11204 / 1A</strain>
    </source>
</reference>
<dbReference type="Proteomes" id="UP000001037">
    <property type="component" value="Chromosome"/>
</dbReference>
<dbReference type="GO" id="GO:0016874">
    <property type="term" value="F:ligase activity"/>
    <property type="evidence" value="ECO:0007669"/>
    <property type="project" value="UniProtKB-KW"/>
</dbReference>
<evidence type="ECO:0000256" key="2">
    <source>
        <dbReference type="ARBA" id="ARBA00022598"/>
    </source>
</evidence>
<dbReference type="Pfam" id="PF06508">
    <property type="entry name" value="QueC"/>
    <property type="match status" value="1"/>
</dbReference>
<dbReference type="OrthoDB" id="6532at2157"/>
<dbReference type="RefSeq" id="WP_014025620.1">
    <property type="nucleotide sequence ID" value="NC_015931.1"/>
</dbReference>
<name>G0EE27_PYRF1</name>
<protein>
    <recommendedName>
        <fullName evidence="9">7-cyano-7-deazaguanine synthase</fullName>
        <ecNumber evidence="9">6.3.4.20</ecNumber>
    </recommendedName>
</protein>
<dbReference type="PANTHER" id="PTHR42914:SF1">
    <property type="entry name" value="7-CYANO-7-DEAZAGUANINE SYNTHASE"/>
    <property type="match status" value="1"/>
</dbReference>
<keyword evidence="4" id="KW-0547">Nucleotide-binding</keyword>
<evidence type="ECO:0000256" key="4">
    <source>
        <dbReference type="ARBA" id="ARBA00022741"/>
    </source>
</evidence>
<keyword evidence="6" id="KW-0067">ATP-binding</keyword>
<dbReference type="CDD" id="cd01995">
    <property type="entry name" value="QueC-like"/>
    <property type="match status" value="1"/>
</dbReference>
<dbReference type="GeneID" id="11139697"/>
<gene>
    <name evidence="11" type="ordered locus">Pyrfu_0071</name>
</gene>
<dbReference type="HOGENOM" id="CLU_081854_1_0_2"/>
<evidence type="ECO:0000256" key="10">
    <source>
        <dbReference type="ARBA" id="ARBA00047890"/>
    </source>
</evidence>
<evidence type="ECO:0000256" key="5">
    <source>
        <dbReference type="ARBA" id="ARBA00022833"/>
    </source>
</evidence>
<dbReference type="PANTHER" id="PTHR42914">
    <property type="entry name" value="7-CYANO-7-DEAZAGUANINE SYNTHASE"/>
    <property type="match status" value="1"/>
</dbReference>
<evidence type="ECO:0000256" key="3">
    <source>
        <dbReference type="ARBA" id="ARBA00022723"/>
    </source>
</evidence>
<comment type="pathway">
    <text evidence="1">Purine metabolism; 7-cyano-7-deazaguanine biosynthesis.</text>
</comment>
<dbReference type="AlphaFoldDB" id="G0EE27"/>
<proteinExistence type="inferred from homology"/>
<keyword evidence="12" id="KW-1185">Reference proteome</keyword>
<dbReference type="InterPro" id="IPR014729">
    <property type="entry name" value="Rossmann-like_a/b/a_fold"/>
</dbReference>
<dbReference type="EMBL" id="CP002838">
    <property type="protein sequence ID" value="AEM37943.1"/>
    <property type="molecule type" value="Genomic_DNA"/>
</dbReference>
<comment type="catalytic activity">
    <reaction evidence="10">
        <text>7-carboxy-7-carbaguanine + NH4(+) + 2 ATP = 7-cyano-7-carbaguanine + 2 AMP + 2 diphosphate + 2 H(+)</text>
        <dbReference type="Rhea" id="RHEA:27982"/>
        <dbReference type="ChEBI" id="CHEBI:15378"/>
        <dbReference type="ChEBI" id="CHEBI:28938"/>
        <dbReference type="ChEBI" id="CHEBI:30616"/>
        <dbReference type="ChEBI" id="CHEBI:33019"/>
        <dbReference type="ChEBI" id="CHEBI:45075"/>
        <dbReference type="ChEBI" id="CHEBI:61036"/>
        <dbReference type="ChEBI" id="CHEBI:456215"/>
        <dbReference type="EC" id="6.3.4.20"/>
    </reaction>
</comment>
<dbReference type="InParanoid" id="G0EE27"/>
<evidence type="ECO:0000313" key="12">
    <source>
        <dbReference type="Proteomes" id="UP000001037"/>
    </source>
</evidence>
<comment type="similarity">
    <text evidence="8">Belongs to the QueC family.</text>
</comment>
<evidence type="ECO:0000313" key="11">
    <source>
        <dbReference type="EMBL" id="AEM37943.1"/>
    </source>
</evidence>
<dbReference type="Gene3D" id="3.40.50.620">
    <property type="entry name" value="HUPs"/>
    <property type="match status" value="1"/>
</dbReference>
<dbReference type="InterPro" id="IPR018317">
    <property type="entry name" value="QueC"/>
</dbReference>
<organism evidence="11 12">
    <name type="scientific">Pyrolobus fumarii (strain DSM 11204 / 1A)</name>
    <dbReference type="NCBI Taxonomy" id="694429"/>
    <lineage>
        <taxon>Archaea</taxon>
        <taxon>Thermoproteota</taxon>
        <taxon>Thermoprotei</taxon>
        <taxon>Desulfurococcales</taxon>
        <taxon>Pyrodictiaceae</taxon>
        <taxon>Pyrolobus</taxon>
    </lineage>
</organism>
<dbReference type="KEGG" id="pfm:Pyrfu_0071"/>
<keyword evidence="5" id="KW-0862">Zinc</keyword>
<evidence type="ECO:0000256" key="9">
    <source>
        <dbReference type="ARBA" id="ARBA00039149"/>
    </source>
</evidence>
<evidence type="ECO:0000256" key="1">
    <source>
        <dbReference type="ARBA" id="ARBA00005061"/>
    </source>
</evidence>
<dbReference type="STRING" id="694429.Pyrfu_0071"/>
<sequence length="285" mass="31915">MAKRVVILGLVSGGVDSTTAALHAKHEYCGEGVECYAYALTLSYGQRHSREIESARRFAERYGFKHLVVEIRGLSGSEVIGLGVSALTDKSIEVPETLEPGKVPVTYVPQRNLVLLAHAASILEMLLVAHDAELGVLSVGFHRSDWSMDEPVYPDTRREFVDALELAVNLGSGRVFEGKSLVRIHAPFVDKPKWFIIRWGVEHGMDYSLTWSCYRGGEKPCGRCPACKSRLRAFMAAGVEDPLTPLYETLPDWYKEWLENRERCSKGDRSACKVAEELSARERRR</sequence>
<keyword evidence="2" id="KW-0436">Ligase</keyword>
<dbReference type="GO" id="GO:0005524">
    <property type="term" value="F:ATP binding"/>
    <property type="evidence" value="ECO:0007669"/>
    <property type="project" value="UniProtKB-KW"/>
</dbReference>
<keyword evidence="3" id="KW-0479">Metal-binding</keyword>
<comment type="function">
    <text evidence="7">Catalyzes the ATP-dependent conversion of 7-carboxy-7-deazaguanine (CDG) to 7-cyano-7-deazaguanine (preQ(0)).</text>
</comment>
<dbReference type="EC" id="6.3.4.20" evidence="9"/>
<dbReference type="GO" id="GO:0046872">
    <property type="term" value="F:metal ion binding"/>
    <property type="evidence" value="ECO:0007669"/>
    <property type="project" value="UniProtKB-KW"/>
</dbReference>
<dbReference type="SUPFAM" id="SSF52402">
    <property type="entry name" value="Adenine nucleotide alpha hydrolases-like"/>
    <property type="match status" value="1"/>
</dbReference>
<dbReference type="eggNOG" id="arCOG00039">
    <property type="taxonomic scope" value="Archaea"/>
</dbReference>
<evidence type="ECO:0000256" key="8">
    <source>
        <dbReference type="ARBA" id="ARBA00037993"/>
    </source>
</evidence>
<accession>G0EE27</accession>